<keyword evidence="3" id="KW-1185">Reference proteome</keyword>
<reference evidence="2 3" key="1">
    <citation type="submission" date="2017-11" db="EMBL/GenBank/DDBJ databases">
        <title>Isolation and Characterization of Methanogenic Archaea from Saline Meromictic Lake at Siberia.</title>
        <authorList>
            <person name="Shen Y."/>
            <person name="Huang H.-H."/>
            <person name="Lai M.-C."/>
            <person name="Chen S.-C."/>
        </authorList>
    </citation>
    <scope>NUCLEOTIDE SEQUENCE [LARGE SCALE GENOMIC DNA]</scope>
    <source>
        <strain evidence="2 3">SY-01</strain>
    </source>
</reference>
<organism evidence="2 3">
    <name type="scientific">Methanolobus halotolerans</name>
    <dbReference type="NCBI Taxonomy" id="2052935"/>
    <lineage>
        <taxon>Archaea</taxon>
        <taxon>Methanobacteriati</taxon>
        <taxon>Methanobacteriota</taxon>
        <taxon>Stenosarchaea group</taxon>
        <taxon>Methanomicrobia</taxon>
        <taxon>Methanosarcinales</taxon>
        <taxon>Methanosarcinaceae</taxon>
        <taxon>Methanolobus</taxon>
    </lineage>
</organism>
<evidence type="ECO:0000256" key="1">
    <source>
        <dbReference type="SAM" id="Phobius"/>
    </source>
</evidence>
<dbReference type="EMBL" id="PGGK01000005">
    <property type="protein sequence ID" value="TGC09466.1"/>
    <property type="molecule type" value="Genomic_DNA"/>
</dbReference>
<accession>A0A4E0Q641</accession>
<comment type="caution">
    <text evidence="2">The sequence shown here is derived from an EMBL/GenBank/DDBJ whole genome shotgun (WGS) entry which is preliminary data.</text>
</comment>
<evidence type="ECO:0000313" key="2">
    <source>
        <dbReference type="EMBL" id="TGC09466.1"/>
    </source>
</evidence>
<sequence length="77" mass="8574">MTNDFEKTGNDIINAGKLIVIAMFMIFLVYKVAEIIIGQLPATVATVVIGLTSVYMYTTNTKVRKSVNDWLNQSSEE</sequence>
<proteinExistence type="predicted"/>
<feature type="transmembrane region" description="Helical" evidence="1">
    <location>
        <begin position="36"/>
        <end position="57"/>
    </location>
</feature>
<gene>
    <name evidence="2" type="ORF">CUN85_06455</name>
</gene>
<dbReference type="Proteomes" id="UP000297295">
    <property type="component" value="Unassembled WGS sequence"/>
</dbReference>
<dbReference type="AlphaFoldDB" id="A0A4E0Q641"/>
<name>A0A4E0Q641_9EURY</name>
<keyword evidence="1" id="KW-0812">Transmembrane</keyword>
<protein>
    <submittedName>
        <fullName evidence="2">Uncharacterized protein</fullName>
    </submittedName>
</protein>
<keyword evidence="1" id="KW-1133">Transmembrane helix</keyword>
<feature type="transmembrane region" description="Helical" evidence="1">
    <location>
        <begin position="12"/>
        <end position="30"/>
    </location>
</feature>
<evidence type="ECO:0000313" key="3">
    <source>
        <dbReference type="Proteomes" id="UP000297295"/>
    </source>
</evidence>
<keyword evidence="1" id="KW-0472">Membrane</keyword>